<name>A0AAV5DVJ0_ELECO</name>
<organism evidence="2 3">
    <name type="scientific">Eleusine coracana subsp. coracana</name>
    <dbReference type="NCBI Taxonomy" id="191504"/>
    <lineage>
        <taxon>Eukaryota</taxon>
        <taxon>Viridiplantae</taxon>
        <taxon>Streptophyta</taxon>
        <taxon>Embryophyta</taxon>
        <taxon>Tracheophyta</taxon>
        <taxon>Spermatophyta</taxon>
        <taxon>Magnoliopsida</taxon>
        <taxon>Liliopsida</taxon>
        <taxon>Poales</taxon>
        <taxon>Poaceae</taxon>
        <taxon>PACMAD clade</taxon>
        <taxon>Chloridoideae</taxon>
        <taxon>Cynodonteae</taxon>
        <taxon>Eleusininae</taxon>
        <taxon>Eleusine</taxon>
    </lineage>
</organism>
<reference evidence="2" key="1">
    <citation type="journal article" date="2018" name="DNA Res.">
        <title>Multiple hybrid de novo genome assembly of finger millet, an orphan allotetraploid crop.</title>
        <authorList>
            <person name="Hatakeyama M."/>
            <person name="Aluri S."/>
            <person name="Balachadran M.T."/>
            <person name="Sivarajan S.R."/>
            <person name="Patrignani A."/>
            <person name="Gruter S."/>
            <person name="Poveda L."/>
            <person name="Shimizu-Inatsugi R."/>
            <person name="Baeten J."/>
            <person name="Francoijs K.J."/>
            <person name="Nataraja K.N."/>
            <person name="Reddy Y.A.N."/>
            <person name="Phadnis S."/>
            <person name="Ravikumar R.L."/>
            <person name="Schlapbach R."/>
            <person name="Sreeman S.M."/>
            <person name="Shimizu K.K."/>
        </authorList>
    </citation>
    <scope>NUCLEOTIDE SEQUENCE</scope>
</reference>
<comment type="caution">
    <text evidence="2">The sequence shown here is derived from an EMBL/GenBank/DDBJ whole genome shotgun (WGS) entry which is preliminary data.</text>
</comment>
<evidence type="ECO:0000256" key="1">
    <source>
        <dbReference type="SAM" id="MobiDB-lite"/>
    </source>
</evidence>
<feature type="region of interest" description="Disordered" evidence="1">
    <location>
        <begin position="79"/>
        <end position="105"/>
    </location>
</feature>
<sequence>MLRKRSCAALMAKARSRHELIYRRCSFRTLLTTDSFLGLFLATTRRPLPGRGLAEIRLGSISAFPLGLPRRRRSPIRIQTEDGAHVKPPRRGTKRPLQSWLPCEA</sequence>
<reference evidence="2" key="2">
    <citation type="submission" date="2021-12" db="EMBL/GenBank/DDBJ databases">
        <title>Resequencing data analysis of finger millet.</title>
        <authorList>
            <person name="Hatakeyama M."/>
            <person name="Aluri S."/>
            <person name="Balachadran M.T."/>
            <person name="Sivarajan S.R."/>
            <person name="Poveda L."/>
            <person name="Shimizu-Inatsugi R."/>
            <person name="Schlapbach R."/>
            <person name="Sreeman S.M."/>
            <person name="Shimizu K.K."/>
        </authorList>
    </citation>
    <scope>NUCLEOTIDE SEQUENCE</scope>
</reference>
<dbReference type="Proteomes" id="UP001054889">
    <property type="component" value="Unassembled WGS sequence"/>
</dbReference>
<keyword evidence="3" id="KW-1185">Reference proteome</keyword>
<accession>A0AAV5DVJ0</accession>
<dbReference type="AlphaFoldDB" id="A0AAV5DVJ0"/>
<gene>
    <name evidence="2" type="primary">gb01595</name>
    <name evidence="2" type="ORF">PR202_gb01595</name>
</gene>
<dbReference type="EMBL" id="BQKI01000071">
    <property type="protein sequence ID" value="GJN14739.1"/>
    <property type="molecule type" value="Genomic_DNA"/>
</dbReference>
<proteinExistence type="predicted"/>
<evidence type="ECO:0000313" key="2">
    <source>
        <dbReference type="EMBL" id="GJN14739.1"/>
    </source>
</evidence>
<protein>
    <submittedName>
        <fullName evidence="2">Uncharacterized protein</fullName>
    </submittedName>
</protein>
<evidence type="ECO:0000313" key="3">
    <source>
        <dbReference type="Proteomes" id="UP001054889"/>
    </source>
</evidence>